<gene>
    <name evidence="1" type="ORF">ACFOM9_05955</name>
</gene>
<proteinExistence type="predicted"/>
<keyword evidence="2" id="KW-1185">Reference proteome</keyword>
<evidence type="ECO:0000313" key="2">
    <source>
        <dbReference type="Proteomes" id="UP001595724"/>
    </source>
</evidence>
<sequence length="178" mass="19255">MAALVLVVAATGCASRSARIDHRMLLPQTGARHAVESTQFFVMPVSLAAPEPAFPELAEDAGAIDVTVCAEIWLSEDGDVSRVMPFDATPECAQTGEVQARAYAQAVVEAMLGWEFTPAMICEFPPQLLARRDSGDCTGPDVTVRRVPVRLEYAFSFSSREGRRRVGVVRKEAGANTR</sequence>
<reference evidence="2" key="1">
    <citation type="journal article" date="2019" name="Int. J. Syst. Evol. Microbiol.">
        <title>The Global Catalogue of Microorganisms (GCM) 10K type strain sequencing project: providing services to taxonomists for standard genome sequencing and annotation.</title>
        <authorList>
            <consortium name="The Broad Institute Genomics Platform"/>
            <consortium name="The Broad Institute Genome Sequencing Center for Infectious Disease"/>
            <person name="Wu L."/>
            <person name="Ma J."/>
        </authorList>
    </citation>
    <scope>NUCLEOTIDE SEQUENCE [LARGE SCALE GENOMIC DNA]</scope>
    <source>
        <strain evidence="2">KCTC 42211</strain>
    </source>
</reference>
<organism evidence="1 2">
    <name type="scientific">Luteimonas notoginsengisoli</name>
    <dbReference type="NCBI Taxonomy" id="1578200"/>
    <lineage>
        <taxon>Bacteria</taxon>
        <taxon>Pseudomonadati</taxon>
        <taxon>Pseudomonadota</taxon>
        <taxon>Gammaproteobacteria</taxon>
        <taxon>Lysobacterales</taxon>
        <taxon>Lysobacteraceae</taxon>
        <taxon>Luteimonas</taxon>
    </lineage>
</organism>
<dbReference type="Proteomes" id="UP001595724">
    <property type="component" value="Unassembled WGS sequence"/>
</dbReference>
<accession>A0ABV7USW2</accession>
<name>A0ABV7USW2_9GAMM</name>
<evidence type="ECO:0008006" key="3">
    <source>
        <dbReference type="Google" id="ProtNLM"/>
    </source>
</evidence>
<comment type="caution">
    <text evidence="1">The sequence shown here is derived from an EMBL/GenBank/DDBJ whole genome shotgun (WGS) entry which is preliminary data.</text>
</comment>
<evidence type="ECO:0000313" key="1">
    <source>
        <dbReference type="EMBL" id="MFC3659623.1"/>
    </source>
</evidence>
<protein>
    <recommendedName>
        <fullName evidence="3">Lipoprotein</fullName>
    </recommendedName>
</protein>
<dbReference type="EMBL" id="JBHRYF010000002">
    <property type="protein sequence ID" value="MFC3659623.1"/>
    <property type="molecule type" value="Genomic_DNA"/>
</dbReference>
<dbReference type="RefSeq" id="WP_386707564.1">
    <property type="nucleotide sequence ID" value="NZ_JBHRYF010000002.1"/>
</dbReference>